<keyword evidence="1" id="KW-0812">Transmembrane</keyword>
<dbReference type="EMBL" id="BARS01014911">
    <property type="protein sequence ID" value="GAF98021.1"/>
    <property type="molecule type" value="Genomic_DNA"/>
</dbReference>
<proteinExistence type="predicted"/>
<keyword evidence="1" id="KW-0472">Membrane</keyword>
<dbReference type="AlphaFoldDB" id="X0UFF0"/>
<protein>
    <submittedName>
        <fullName evidence="2">Uncharacterized protein</fullName>
    </submittedName>
</protein>
<gene>
    <name evidence="2" type="ORF">S01H1_24765</name>
</gene>
<feature type="transmembrane region" description="Helical" evidence="1">
    <location>
        <begin position="20"/>
        <end position="47"/>
    </location>
</feature>
<keyword evidence="1" id="KW-1133">Transmembrane helix</keyword>
<comment type="caution">
    <text evidence="2">The sequence shown here is derived from an EMBL/GenBank/DDBJ whole genome shotgun (WGS) entry which is preliminary data.</text>
</comment>
<reference evidence="2" key="1">
    <citation type="journal article" date="2014" name="Front. Microbiol.">
        <title>High frequency of phylogenetically diverse reductive dehalogenase-homologous genes in deep subseafloor sedimentary metagenomes.</title>
        <authorList>
            <person name="Kawai M."/>
            <person name="Futagami T."/>
            <person name="Toyoda A."/>
            <person name="Takaki Y."/>
            <person name="Nishi S."/>
            <person name="Hori S."/>
            <person name="Arai W."/>
            <person name="Tsubouchi T."/>
            <person name="Morono Y."/>
            <person name="Uchiyama I."/>
            <person name="Ito T."/>
            <person name="Fujiyama A."/>
            <person name="Inagaki F."/>
            <person name="Takami H."/>
        </authorList>
    </citation>
    <scope>NUCLEOTIDE SEQUENCE</scope>
    <source>
        <strain evidence="2">Expedition CK06-06</strain>
    </source>
</reference>
<evidence type="ECO:0000313" key="2">
    <source>
        <dbReference type="EMBL" id="GAF98021.1"/>
    </source>
</evidence>
<evidence type="ECO:0000256" key="1">
    <source>
        <dbReference type="SAM" id="Phobius"/>
    </source>
</evidence>
<name>X0UFF0_9ZZZZ</name>
<sequence>MVDNVIKLVRPCVTGLLTGALVYFTGIGLIKPEVFVPIASIAIVWWYKDREAAKARKALEKLNTEKK</sequence>
<accession>X0UFF0</accession>
<organism evidence="2">
    <name type="scientific">marine sediment metagenome</name>
    <dbReference type="NCBI Taxonomy" id="412755"/>
    <lineage>
        <taxon>unclassified sequences</taxon>
        <taxon>metagenomes</taxon>
        <taxon>ecological metagenomes</taxon>
    </lineage>
</organism>